<name>A0ABP0LKK9_9DINO</name>
<evidence type="ECO:0000256" key="3">
    <source>
        <dbReference type="ARBA" id="ARBA00022692"/>
    </source>
</evidence>
<evidence type="ECO:0000256" key="2">
    <source>
        <dbReference type="ARBA" id="ARBA00006618"/>
    </source>
</evidence>
<feature type="transmembrane region" description="Helical" evidence="9">
    <location>
        <begin position="773"/>
        <end position="795"/>
    </location>
</feature>
<feature type="transmembrane region" description="Helical" evidence="9">
    <location>
        <begin position="638"/>
        <end position="658"/>
    </location>
</feature>
<keyword evidence="13" id="KW-1185">Reference proteome</keyword>
<keyword evidence="4 10" id="KW-0732">Signal</keyword>
<feature type="transmembrane region" description="Helical" evidence="9">
    <location>
        <begin position="578"/>
        <end position="599"/>
    </location>
</feature>
<feature type="transmembrane region" description="Helical" evidence="9">
    <location>
        <begin position="734"/>
        <end position="752"/>
    </location>
</feature>
<dbReference type="Gene3D" id="1.10.238.10">
    <property type="entry name" value="EF-hand"/>
    <property type="match status" value="1"/>
</dbReference>
<dbReference type="Proteomes" id="UP001642484">
    <property type="component" value="Unassembled WGS sequence"/>
</dbReference>
<feature type="transmembrane region" description="Helical" evidence="9">
    <location>
        <begin position="393"/>
        <end position="414"/>
    </location>
</feature>
<keyword evidence="3 9" id="KW-0812">Transmembrane</keyword>
<dbReference type="SUPFAM" id="SSF47473">
    <property type="entry name" value="EF-hand"/>
    <property type="match status" value="1"/>
</dbReference>
<comment type="subcellular location">
    <subcellularLocation>
        <location evidence="1">Membrane</location>
        <topology evidence="1">Multi-pass membrane protein</topology>
    </subcellularLocation>
</comment>
<evidence type="ECO:0000256" key="6">
    <source>
        <dbReference type="ARBA" id="ARBA00022989"/>
    </source>
</evidence>
<keyword evidence="7 9" id="KW-0472">Membrane</keyword>
<keyword evidence="8" id="KW-0325">Glycoprotein</keyword>
<evidence type="ECO:0000256" key="10">
    <source>
        <dbReference type="SAM" id="SignalP"/>
    </source>
</evidence>
<organism evidence="12 13">
    <name type="scientific">Durusdinium trenchii</name>
    <dbReference type="NCBI Taxonomy" id="1381693"/>
    <lineage>
        <taxon>Eukaryota</taxon>
        <taxon>Sar</taxon>
        <taxon>Alveolata</taxon>
        <taxon>Dinophyceae</taxon>
        <taxon>Suessiales</taxon>
        <taxon>Symbiodiniaceae</taxon>
        <taxon>Durusdinium</taxon>
    </lineage>
</organism>
<evidence type="ECO:0000256" key="1">
    <source>
        <dbReference type="ARBA" id="ARBA00004141"/>
    </source>
</evidence>
<feature type="transmembrane region" description="Helical" evidence="9">
    <location>
        <begin position="449"/>
        <end position="469"/>
    </location>
</feature>
<proteinExistence type="inferred from homology"/>
<evidence type="ECO:0000313" key="13">
    <source>
        <dbReference type="Proteomes" id="UP001642484"/>
    </source>
</evidence>
<evidence type="ECO:0000256" key="8">
    <source>
        <dbReference type="ARBA" id="ARBA00023180"/>
    </source>
</evidence>
<feature type="transmembrane region" description="Helical" evidence="9">
    <location>
        <begin position="315"/>
        <end position="348"/>
    </location>
</feature>
<dbReference type="InterPro" id="IPR025958">
    <property type="entry name" value="SID1_TM_fam"/>
</dbReference>
<dbReference type="EMBL" id="CAXAMN010012836">
    <property type="protein sequence ID" value="CAK9039124.1"/>
    <property type="molecule type" value="Genomic_DNA"/>
</dbReference>
<evidence type="ECO:0000256" key="7">
    <source>
        <dbReference type="ARBA" id="ARBA00023136"/>
    </source>
</evidence>
<keyword evidence="6 9" id="KW-1133">Transmembrane helix</keyword>
<sequence>MTFKGHWWASLLWALVRLAGGQIDGQCIQERKAKEVDFSCRSLSSETSSPRFEMITPNSGMFKDMFELRVLLRTQISPATNCTSDLVVDTIFGYRTNYVSLHRHAHADEQGKCPQDLDVDDVLFCMMGAEANPNVRIASLVATNYAATVHMNAKVRPMPKQHKYRFHLRYGGGRGREAVHTFQIPDISSIDLWRLKMTAQHSSSNPKDFPTSRVFIFPESSPCIASIINDGGCVDAVLLHTCLKSVHVSFRSPDPEENVKVALHLTFQTHAQLTLSRGSIPAIQAGNWVLFATCMNFDNCPATTLQVEAVRESNLWWKLAAGAGIVILGTLIALLSVNAIYVFAYSLLNWCHEHHDRPSHEKNLWPVVIGMCGSEHWQMLLWKLQGVRQPLPFFPTLLTLMLGVFLATTAQFVMTHYGLMTRTGNRDICFYNEMCYYPGKYLDLPWNHIFSNFAYVVAAFNIVLQAFFAETRCYFFSRRSIQALFNDMDLKRKGFLTRDDWRELFLKADLRENNNISRQEWVDTYTNATGFDFIDENNDGFLELWEWEAAFRRIDQDHRQSIKEDDMEKLVRDIDLRAFYAIGVAFLGEGVGSMCYHLCPSVETFQFDTCFMIPIANLFTLALVDWEEGSDSISAVKYFGYILTPIWLVNFIGTWYDIQVFPIGILYWIYAFGVIAWFASLVFGGSMNRLFPAPGACGHFAKTMLQLCLIIAISVSFLIPQLRGHIFSGTANLFLMLSVLVMIFVVGRQLYVKDIAYMSCSFREVGGRLIKNSYAAVLCGVAVMAVICFGQKVVIVEPNTTPAQSHDVNQECVFGIFDLHDVWHLLSALALSLFAMLLLDVRVNSWARRLGIRILFEDAIRSDSSDEGKDSSDGEEPCF</sequence>
<dbReference type="Pfam" id="PF13965">
    <property type="entry name" value="SID-1_RNA_chan"/>
    <property type="match status" value="2"/>
</dbReference>
<dbReference type="InterPro" id="IPR002048">
    <property type="entry name" value="EF_hand_dom"/>
</dbReference>
<evidence type="ECO:0000256" key="4">
    <source>
        <dbReference type="ARBA" id="ARBA00022729"/>
    </source>
</evidence>
<dbReference type="PANTHER" id="PTHR12185:SF14">
    <property type="entry name" value="CHOLESTEROL UPTAKE PROTEIN 1"/>
    <property type="match status" value="1"/>
</dbReference>
<evidence type="ECO:0000313" key="12">
    <source>
        <dbReference type="EMBL" id="CAK9039124.1"/>
    </source>
</evidence>
<dbReference type="PROSITE" id="PS50222">
    <property type="entry name" value="EF_HAND_2"/>
    <property type="match status" value="1"/>
</dbReference>
<evidence type="ECO:0000256" key="9">
    <source>
        <dbReference type="SAM" id="Phobius"/>
    </source>
</evidence>
<comment type="similarity">
    <text evidence="2">Belongs to the SID1 family.</text>
</comment>
<feature type="transmembrane region" description="Helical" evidence="9">
    <location>
        <begin position="664"/>
        <end position="683"/>
    </location>
</feature>
<comment type="caution">
    <text evidence="12">The sequence shown here is derived from an EMBL/GenBank/DDBJ whole genome shotgun (WGS) entry which is preliminary data.</text>
</comment>
<feature type="chain" id="PRO_5045666574" description="EF-hand domain-containing protein" evidence="10">
    <location>
        <begin position="22"/>
        <end position="879"/>
    </location>
</feature>
<keyword evidence="5" id="KW-0106">Calcium</keyword>
<feature type="transmembrane region" description="Helical" evidence="9">
    <location>
        <begin position="605"/>
        <end position="626"/>
    </location>
</feature>
<evidence type="ECO:0000256" key="5">
    <source>
        <dbReference type="ARBA" id="ARBA00022837"/>
    </source>
</evidence>
<reference evidence="12 13" key="1">
    <citation type="submission" date="2024-02" db="EMBL/GenBank/DDBJ databases">
        <authorList>
            <person name="Chen Y."/>
            <person name="Shah S."/>
            <person name="Dougan E. K."/>
            <person name="Thang M."/>
            <person name="Chan C."/>
        </authorList>
    </citation>
    <scope>NUCLEOTIDE SEQUENCE [LARGE SCALE GENOMIC DNA]</scope>
</reference>
<feature type="transmembrane region" description="Helical" evidence="9">
    <location>
        <begin position="704"/>
        <end position="722"/>
    </location>
</feature>
<feature type="domain" description="EF-hand" evidence="11">
    <location>
        <begin position="476"/>
        <end position="511"/>
    </location>
</feature>
<protein>
    <recommendedName>
        <fullName evidence="11">EF-hand domain-containing protein</fullName>
    </recommendedName>
</protein>
<dbReference type="InterPro" id="IPR011992">
    <property type="entry name" value="EF-hand-dom_pair"/>
</dbReference>
<accession>A0ABP0LKK9</accession>
<gene>
    <name evidence="12" type="ORF">CCMP2556_LOCUS21293</name>
</gene>
<dbReference type="PANTHER" id="PTHR12185">
    <property type="entry name" value="SID1 TRANSMEMBRANE FAMILY MEMEBER"/>
    <property type="match status" value="1"/>
</dbReference>
<dbReference type="InterPro" id="IPR018247">
    <property type="entry name" value="EF_Hand_1_Ca_BS"/>
</dbReference>
<feature type="signal peptide" evidence="10">
    <location>
        <begin position="1"/>
        <end position="21"/>
    </location>
</feature>
<dbReference type="PROSITE" id="PS00018">
    <property type="entry name" value="EF_HAND_1"/>
    <property type="match status" value="1"/>
</dbReference>
<evidence type="ECO:0000259" key="11">
    <source>
        <dbReference type="PROSITE" id="PS50222"/>
    </source>
</evidence>
<feature type="transmembrane region" description="Helical" evidence="9">
    <location>
        <begin position="822"/>
        <end position="839"/>
    </location>
</feature>